<dbReference type="Pfam" id="PF05598">
    <property type="entry name" value="DUF772"/>
    <property type="match status" value="1"/>
</dbReference>
<protein>
    <submittedName>
        <fullName evidence="3">IS1182 family transposase</fullName>
    </submittedName>
</protein>
<keyword evidence="1" id="KW-0175">Coiled coil</keyword>
<name>A0A833HLE5_9FIRM</name>
<evidence type="ECO:0000313" key="3">
    <source>
        <dbReference type="EMBL" id="KAB3525723.1"/>
    </source>
</evidence>
<dbReference type="EMBL" id="WBZB01000058">
    <property type="protein sequence ID" value="KAB3525723.1"/>
    <property type="molecule type" value="Genomic_DNA"/>
</dbReference>
<evidence type="ECO:0000259" key="2">
    <source>
        <dbReference type="Pfam" id="PF05598"/>
    </source>
</evidence>
<dbReference type="NCBIfam" id="NF033551">
    <property type="entry name" value="transpos_IS1182"/>
    <property type="match status" value="1"/>
</dbReference>
<dbReference type="OrthoDB" id="9789070at2"/>
<evidence type="ECO:0000313" key="4">
    <source>
        <dbReference type="Proteomes" id="UP000465601"/>
    </source>
</evidence>
<keyword evidence="4" id="KW-1185">Reference proteome</keyword>
<dbReference type="InterPro" id="IPR008490">
    <property type="entry name" value="Transposase_InsH_N"/>
</dbReference>
<evidence type="ECO:0000256" key="1">
    <source>
        <dbReference type="SAM" id="Coils"/>
    </source>
</evidence>
<dbReference type="PANTHER" id="PTHR33408:SF2">
    <property type="entry name" value="TRANSPOSASE DDE DOMAIN-CONTAINING PROTEIN"/>
    <property type="match status" value="1"/>
</dbReference>
<feature type="coiled-coil region" evidence="1">
    <location>
        <begin position="179"/>
        <end position="224"/>
    </location>
</feature>
<feature type="domain" description="Transposase InsH N-terminal" evidence="2">
    <location>
        <begin position="19"/>
        <end position="112"/>
    </location>
</feature>
<proteinExistence type="predicted"/>
<dbReference type="RefSeq" id="WP_151867117.1">
    <property type="nucleotide sequence ID" value="NZ_WBZB01000058.1"/>
</dbReference>
<dbReference type="AlphaFoldDB" id="A0A833HLE5"/>
<dbReference type="InterPro" id="IPR047629">
    <property type="entry name" value="IS1182_transpos"/>
</dbReference>
<accession>A0A833HLE5</accession>
<dbReference type="Proteomes" id="UP000465601">
    <property type="component" value="Unassembled WGS sequence"/>
</dbReference>
<sequence>MSRYVKGEDKGQLSMVLMSFDEMIPDNHPVRVVDAFVDTLDMEKLGFKYANTKIKGRKPYNPKHLLKLYIYGYLNGVRSTRKLEKETHRNIEVMWLIDQLKPDDKTISNFRTDNQKSLIGVFKEFSMICSELGLYGKQMIAIDGSKFRASNSRHKSFTKRKVKKMLEYFEKCAEEYIKLLKESDKNEELELKIKETKEDIEEKLQAVKKRIKELKEMAEEIEKNGEISITDPDARHMSVSNNGTDISHNVQISVDSKKHLVVAIDVVNTPADQHQLHNMAVKTVEELGLKDKAATLKDEEDGVITVLADKGYYCGEELEKCKEDKIKTIVPKQKSSTKTGNDGFAKDRFIYDQAKDVYVCPNNQELHNKEGTRGQGHCPYLGYIKSFL</sequence>
<organism evidence="3 4">
    <name type="scientific">Alkaliphilus serpentinus</name>
    <dbReference type="NCBI Taxonomy" id="1482731"/>
    <lineage>
        <taxon>Bacteria</taxon>
        <taxon>Bacillati</taxon>
        <taxon>Bacillota</taxon>
        <taxon>Clostridia</taxon>
        <taxon>Peptostreptococcales</taxon>
        <taxon>Natronincolaceae</taxon>
        <taxon>Alkaliphilus</taxon>
    </lineage>
</organism>
<reference evidence="3 4" key="1">
    <citation type="submission" date="2019-10" db="EMBL/GenBank/DDBJ databases">
        <title>Alkaliphilus serpentinus sp. nov. and Alkaliphilus pronyensis sp. nov., two novel anaerobic alkaliphilic species isolated from the serpentinized-hosted hydrothermal field of the Prony Bay (New Caledonia).</title>
        <authorList>
            <person name="Postec A."/>
        </authorList>
    </citation>
    <scope>NUCLEOTIDE SEQUENCE [LARGE SCALE GENOMIC DNA]</scope>
    <source>
        <strain evidence="3 4">LacT</strain>
    </source>
</reference>
<comment type="caution">
    <text evidence="3">The sequence shown here is derived from an EMBL/GenBank/DDBJ whole genome shotgun (WGS) entry which is preliminary data.</text>
</comment>
<dbReference type="PANTHER" id="PTHR33408">
    <property type="entry name" value="TRANSPOSASE"/>
    <property type="match status" value="1"/>
</dbReference>
<gene>
    <name evidence="3" type="ORF">F8153_14740</name>
</gene>